<evidence type="ECO:0000256" key="4">
    <source>
        <dbReference type="ARBA" id="ARBA00022958"/>
    </source>
</evidence>
<dbReference type="PROSITE" id="PS51202">
    <property type="entry name" value="RCK_C"/>
    <property type="match status" value="2"/>
</dbReference>
<dbReference type="InterPro" id="IPR006037">
    <property type="entry name" value="RCK_C"/>
</dbReference>
<evidence type="ECO:0000256" key="1">
    <source>
        <dbReference type="ARBA" id="ARBA00017378"/>
    </source>
</evidence>
<reference evidence="10" key="1">
    <citation type="journal article" date="2019" name="Int. J. Syst. Evol. Microbiol.">
        <title>The Global Catalogue of Microorganisms (GCM) 10K type strain sequencing project: providing services to taxonomists for standard genome sequencing and annotation.</title>
        <authorList>
            <consortium name="The Broad Institute Genomics Platform"/>
            <consortium name="The Broad Institute Genome Sequencing Center for Infectious Disease"/>
            <person name="Wu L."/>
            <person name="Ma J."/>
        </authorList>
    </citation>
    <scope>NUCLEOTIDE SEQUENCE [LARGE SCALE GENOMIC DNA]</scope>
    <source>
        <strain evidence="10">CGMCC-1.15741</strain>
    </source>
</reference>
<evidence type="ECO:0000313" key="10">
    <source>
        <dbReference type="Proteomes" id="UP001596303"/>
    </source>
</evidence>
<dbReference type="InterPro" id="IPR036721">
    <property type="entry name" value="RCK_C_sf"/>
</dbReference>
<dbReference type="Gene3D" id="3.30.70.1450">
    <property type="entry name" value="Regulator of K+ conductance, C-terminal domain"/>
    <property type="match status" value="2"/>
</dbReference>
<dbReference type="EMBL" id="JBHSSW010000066">
    <property type="protein sequence ID" value="MFC6199995.1"/>
    <property type="molecule type" value="Genomic_DNA"/>
</dbReference>
<dbReference type="PROSITE" id="PS51201">
    <property type="entry name" value="RCK_N"/>
    <property type="match status" value="2"/>
</dbReference>
<protein>
    <recommendedName>
        <fullName evidence="1">Trk system potassium uptake protein TrkA</fullName>
    </recommendedName>
</protein>
<dbReference type="InterPro" id="IPR003148">
    <property type="entry name" value="RCK_N"/>
</dbReference>
<dbReference type="NCBIfam" id="NF007032">
    <property type="entry name" value="PRK09496.1-4"/>
    <property type="match status" value="1"/>
</dbReference>
<dbReference type="PRINTS" id="PR00335">
    <property type="entry name" value="KUPTAKETRKA"/>
</dbReference>
<keyword evidence="6" id="KW-0406">Ion transport</keyword>
<feature type="domain" description="RCK N-terminal" evidence="7">
    <location>
        <begin position="1"/>
        <end position="124"/>
    </location>
</feature>
<evidence type="ECO:0000259" key="8">
    <source>
        <dbReference type="PROSITE" id="PS51202"/>
    </source>
</evidence>
<feature type="domain" description="RCK N-terminal" evidence="7">
    <location>
        <begin position="233"/>
        <end position="351"/>
    </location>
</feature>
<dbReference type="InterPro" id="IPR006036">
    <property type="entry name" value="K_uptake_TrkA"/>
</dbReference>
<dbReference type="NCBIfam" id="NF007039">
    <property type="entry name" value="PRK09496.3-2"/>
    <property type="match status" value="1"/>
</dbReference>
<keyword evidence="10" id="KW-1185">Reference proteome</keyword>
<evidence type="ECO:0000259" key="7">
    <source>
        <dbReference type="PROSITE" id="PS51201"/>
    </source>
</evidence>
<proteinExistence type="predicted"/>
<accession>A0ABW1SEJ3</accession>
<dbReference type="InterPro" id="IPR050721">
    <property type="entry name" value="Trk_Ktr_HKT_K-transport"/>
</dbReference>
<dbReference type="Gene3D" id="3.40.50.720">
    <property type="entry name" value="NAD(P)-binding Rossmann-like Domain"/>
    <property type="match status" value="2"/>
</dbReference>
<feature type="domain" description="RCK C-terminal" evidence="8">
    <location>
        <begin position="144"/>
        <end position="228"/>
    </location>
</feature>
<dbReference type="Pfam" id="PF02080">
    <property type="entry name" value="TrkA_C"/>
    <property type="match status" value="2"/>
</dbReference>
<dbReference type="SUPFAM" id="SSF116726">
    <property type="entry name" value="TrkA C-terminal domain-like"/>
    <property type="match status" value="2"/>
</dbReference>
<feature type="domain" description="RCK C-terminal" evidence="8">
    <location>
        <begin position="371"/>
        <end position="452"/>
    </location>
</feature>
<dbReference type="NCBIfam" id="NF007031">
    <property type="entry name" value="PRK09496.1-2"/>
    <property type="match status" value="1"/>
</dbReference>
<dbReference type="PANTHER" id="PTHR43833:SF5">
    <property type="entry name" value="TRK SYSTEM POTASSIUM UPTAKE PROTEIN TRKA"/>
    <property type="match status" value="1"/>
</dbReference>
<dbReference type="Proteomes" id="UP001596303">
    <property type="component" value="Unassembled WGS sequence"/>
</dbReference>
<evidence type="ECO:0000313" key="9">
    <source>
        <dbReference type="EMBL" id="MFC6199995.1"/>
    </source>
</evidence>
<organism evidence="9 10">
    <name type="scientific">Ponticaulis profundi</name>
    <dbReference type="NCBI Taxonomy" id="2665222"/>
    <lineage>
        <taxon>Bacteria</taxon>
        <taxon>Pseudomonadati</taxon>
        <taxon>Pseudomonadota</taxon>
        <taxon>Alphaproteobacteria</taxon>
        <taxon>Hyphomonadales</taxon>
        <taxon>Hyphomonadaceae</taxon>
        <taxon>Ponticaulis</taxon>
    </lineage>
</organism>
<dbReference type="InterPro" id="IPR036291">
    <property type="entry name" value="NAD(P)-bd_dom_sf"/>
</dbReference>
<evidence type="ECO:0000256" key="3">
    <source>
        <dbReference type="ARBA" id="ARBA00022538"/>
    </source>
</evidence>
<evidence type="ECO:0000256" key="5">
    <source>
        <dbReference type="ARBA" id="ARBA00023027"/>
    </source>
</evidence>
<evidence type="ECO:0000256" key="6">
    <source>
        <dbReference type="ARBA" id="ARBA00023065"/>
    </source>
</evidence>
<dbReference type="RefSeq" id="WP_377381757.1">
    <property type="nucleotide sequence ID" value="NZ_JBHSSW010000066.1"/>
</dbReference>
<dbReference type="Pfam" id="PF02254">
    <property type="entry name" value="TrkA_N"/>
    <property type="match status" value="2"/>
</dbReference>
<comment type="caution">
    <text evidence="9">The sequence shown here is derived from an EMBL/GenBank/DDBJ whole genome shotgun (WGS) entry which is preliminary data.</text>
</comment>
<sequence length="459" mass="49632">MKIIVCGAGRVGQGIARRLASDGHSVTIIDEDASLIQSVTSELEVQGITGHAAHPNVLRSAGAADADMIVAVTYSDEVNMVTCQVAHVLFQIQTKIARIRSRAYMNKKSGDLFGKSGLAVDVVISPEKAVADSIFQRLETPGAFFSIPFAKGKVRCVGIEIHEDTPLSRTTLSQISELFPALHIRVLAIMRNGHLFAATPSDQLVAGDRAYLIIEKEQIERLSELLGLSNTSDQRTVIIGAGNIGMYVAEQLEKKRGRKVRLIETNLKRAESAASQLTRSIVIHGEGLNPEILEEAGVSRADAVIGLTNDDRVNLLSSTMAKRLGAKKTIALVNTPDLAMIHSALDVDVLIDPRAVTVSQILLRLRRGRILSLHSLEDGSGEIAEGEVLEHSLLLDSNLSPGSLPEGVVAGAVLRGDEVMLPGKDFKVRAGDRVVLFYERARTKKVEQLFRASSAYFLN</sequence>
<name>A0ABW1SEJ3_9PROT</name>
<keyword evidence="2" id="KW-0813">Transport</keyword>
<keyword evidence="3" id="KW-0633">Potassium transport</keyword>
<evidence type="ECO:0000256" key="2">
    <source>
        <dbReference type="ARBA" id="ARBA00022448"/>
    </source>
</evidence>
<keyword evidence="4" id="KW-0630">Potassium</keyword>
<keyword evidence="5" id="KW-0520">NAD</keyword>
<dbReference type="SUPFAM" id="SSF51735">
    <property type="entry name" value="NAD(P)-binding Rossmann-fold domains"/>
    <property type="match status" value="2"/>
</dbReference>
<dbReference type="PANTHER" id="PTHR43833">
    <property type="entry name" value="POTASSIUM CHANNEL PROTEIN 2-RELATED-RELATED"/>
    <property type="match status" value="1"/>
</dbReference>
<gene>
    <name evidence="9" type="primary">trkA</name>
    <name evidence="9" type="ORF">ACFQDM_18120</name>
</gene>